<proteinExistence type="predicted"/>
<accession>A0A6H1TYF6</accession>
<evidence type="ECO:0000313" key="1">
    <source>
        <dbReference type="EMBL" id="QIZ70950.1"/>
    </source>
</evidence>
<dbReference type="KEGG" id="oxy:HCG48_10415"/>
<evidence type="ECO:0000313" key="2">
    <source>
        <dbReference type="Proteomes" id="UP000500857"/>
    </source>
</evidence>
<dbReference type="EMBL" id="CP051167">
    <property type="protein sequence ID" value="QIZ70950.1"/>
    <property type="molecule type" value="Genomic_DNA"/>
</dbReference>
<gene>
    <name evidence="1" type="ORF">HCG48_10415</name>
</gene>
<organism evidence="1 2">
    <name type="scientific">Oxynema aestuarii AP17</name>
    <dbReference type="NCBI Taxonomy" id="2064643"/>
    <lineage>
        <taxon>Bacteria</taxon>
        <taxon>Bacillati</taxon>
        <taxon>Cyanobacteriota</taxon>
        <taxon>Cyanophyceae</taxon>
        <taxon>Oscillatoriophycideae</taxon>
        <taxon>Oscillatoriales</taxon>
        <taxon>Oscillatoriaceae</taxon>
        <taxon>Oxynema</taxon>
        <taxon>Oxynema aestuarii</taxon>
    </lineage>
</organism>
<name>A0A6H1TYF6_9CYAN</name>
<reference evidence="1 2" key="1">
    <citation type="submission" date="2020-04" db="EMBL/GenBank/DDBJ databases">
        <authorList>
            <person name="Basu S."/>
            <person name="Maruthanayagam V."/>
            <person name="Chakraborty S."/>
            <person name="Pramanik A."/>
            <person name="Mukherjee J."/>
            <person name="Brink B."/>
        </authorList>
    </citation>
    <scope>NUCLEOTIDE SEQUENCE [LARGE SCALE GENOMIC DNA]</scope>
    <source>
        <strain evidence="1 2">AP17</strain>
    </source>
</reference>
<dbReference type="AlphaFoldDB" id="A0A6H1TYF6"/>
<sequence length="82" mass="9244">MPRFVKGMPESDSGSRPLQTQAISKTMQNLLDFDLHLSLVSPSYSHEFTLLLGYLWAIAQLSKAEPRCCLSTFDRSAPSRRI</sequence>
<dbReference type="RefSeq" id="WP_168569105.1">
    <property type="nucleotide sequence ID" value="NZ_CP051167.1"/>
</dbReference>
<dbReference type="Proteomes" id="UP000500857">
    <property type="component" value="Chromosome"/>
</dbReference>
<protein>
    <submittedName>
        <fullName evidence="1">Uncharacterized protein</fullName>
    </submittedName>
</protein>
<keyword evidence="2" id="KW-1185">Reference proteome</keyword>